<evidence type="ECO:0000313" key="2">
    <source>
        <dbReference type="Proteomes" id="UP001354649"/>
    </source>
</evidence>
<sequence length="147" mass="16483">MVLLADHEHRIRLRPLRYQFPVVSGDEYDDNWLVAEGKVITPEGSWSFAEPCLLTDEARQISPWLRAVGGATPASTQPDLYFLEPVVSFSHTGSGFVRVHLSQEAAPPWLDGDEHLDEYVIEIKATAAGLRQAADEWDRCLAPFPPR</sequence>
<protein>
    <submittedName>
        <fullName evidence="1">Uncharacterized protein</fullName>
    </submittedName>
</protein>
<dbReference type="Proteomes" id="UP001354649">
    <property type="component" value="Unassembled WGS sequence"/>
</dbReference>
<dbReference type="Pfam" id="PF24716">
    <property type="entry name" value="WapI"/>
    <property type="match status" value="1"/>
</dbReference>
<evidence type="ECO:0000313" key="1">
    <source>
        <dbReference type="EMBL" id="MEE4589982.1"/>
    </source>
</evidence>
<reference evidence="1 2" key="1">
    <citation type="submission" date="2023-11" db="EMBL/GenBank/DDBJ databases">
        <title>30 novel species of actinomycetes from the DSMZ collection.</title>
        <authorList>
            <person name="Nouioui I."/>
        </authorList>
    </citation>
    <scope>NUCLEOTIDE SEQUENCE [LARGE SCALE GENOMIC DNA]</scope>
    <source>
        <strain evidence="1 2">DSM 41602</strain>
    </source>
</reference>
<organism evidence="1 2">
    <name type="scientific">Streptomyces antimycoticus</name>
    <dbReference type="NCBI Taxonomy" id="68175"/>
    <lineage>
        <taxon>Bacteria</taxon>
        <taxon>Bacillati</taxon>
        <taxon>Actinomycetota</taxon>
        <taxon>Actinomycetes</taxon>
        <taxon>Kitasatosporales</taxon>
        <taxon>Streptomycetaceae</taxon>
        <taxon>Streptomyces</taxon>
        <taxon>Streptomyces violaceusniger group</taxon>
    </lineage>
</organism>
<dbReference type="RefSeq" id="WP_250846554.1">
    <property type="nucleotide sequence ID" value="NZ_JBITXU010000035.1"/>
</dbReference>
<proteinExistence type="predicted"/>
<dbReference type="InterPro" id="IPR056510">
    <property type="entry name" value="WapI"/>
</dbReference>
<name>A0ABD5JQH7_9ACTN</name>
<comment type="caution">
    <text evidence="1">The sequence shown here is derived from an EMBL/GenBank/DDBJ whole genome shotgun (WGS) entry which is preliminary data.</text>
</comment>
<gene>
    <name evidence="1" type="ORF">V2K49_44580</name>
</gene>
<dbReference type="EMBL" id="JAZBJQ010000060">
    <property type="protein sequence ID" value="MEE4589982.1"/>
    <property type="molecule type" value="Genomic_DNA"/>
</dbReference>
<accession>A0ABD5JQH7</accession>
<dbReference type="AlphaFoldDB" id="A0ABD5JQH7"/>